<dbReference type="GO" id="GO:0015385">
    <property type="term" value="F:sodium:proton antiporter activity"/>
    <property type="evidence" value="ECO:0007669"/>
    <property type="project" value="TreeGrafter"/>
</dbReference>
<name>A0A7C9V4N6_9HYPH</name>
<comment type="caution">
    <text evidence="2">The sequence shown here is derived from an EMBL/GenBank/DDBJ whole genome shotgun (WGS) entry which is preliminary data.</text>
</comment>
<dbReference type="Proteomes" id="UP000481252">
    <property type="component" value="Unassembled WGS sequence"/>
</dbReference>
<evidence type="ECO:0000313" key="2">
    <source>
        <dbReference type="EMBL" id="NGN40585.1"/>
    </source>
</evidence>
<dbReference type="AlphaFoldDB" id="A0A7C9V4N6"/>
<organism evidence="2 3">
    <name type="scientific">Mesorhizobium zhangyense</name>
    <dbReference type="NCBI Taxonomy" id="1776730"/>
    <lineage>
        <taxon>Bacteria</taxon>
        <taxon>Pseudomonadati</taxon>
        <taxon>Pseudomonadota</taxon>
        <taxon>Alphaproteobacteria</taxon>
        <taxon>Hyphomicrobiales</taxon>
        <taxon>Phyllobacteriaceae</taxon>
        <taxon>Mesorhizobium</taxon>
    </lineage>
</organism>
<dbReference type="Pfam" id="PF03334">
    <property type="entry name" value="PhaG_MnhG_YufB"/>
    <property type="match status" value="1"/>
</dbReference>
<proteinExistence type="predicted"/>
<sequence length="120" mass="12910">MIEPLLDYVAGILIVIGAIFALVASVGLLRLPDLYTRMHAASKAGTLGSCVMLIALAVQSQDLAISTRALAGVIFFLLTVPISSHLLAKAAHASGYRMWDKSVRDDIEGFVQKTKKITRN</sequence>
<keyword evidence="1" id="KW-0812">Transmembrane</keyword>
<reference evidence="2 3" key="1">
    <citation type="submission" date="2020-02" db="EMBL/GenBank/DDBJ databases">
        <title>Genome sequence of the type strain CGMCC 1.15528 of Mesorhizobium zhangyense.</title>
        <authorList>
            <person name="Gao J."/>
            <person name="Sun J."/>
        </authorList>
    </citation>
    <scope>NUCLEOTIDE SEQUENCE [LARGE SCALE GENOMIC DNA]</scope>
    <source>
        <strain evidence="2 3">CGMCC 1.15528</strain>
    </source>
</reference>
<protein>
    <submittedName>
        <fullName evidence="2">Monovalent cation/H(+) antiporter subunit G</fullName>
    </submittedName>
</protein>
<dbReference type="RefSeq" id="WP_165115305.1">
    <property type="nucleotide sequence ID" value="NZ_JAAKZG010000002.1"/>
</dbReference>
<evidence type="ECO:0000256" key="1">
    <source>
        <dbReference type="SAM" id="Phobius"/>
    </source>
</evidence>
<dbReference type="NCBIfam" id="TIGR01300">
    <property type="entry name" value="CPA3_mnhG_phaG"/>
    <property type="match status" value="1"/>
</dbReference>
<keyword evidence="1" id="KW-0472">Membrane</keyword>
<dbReference type="PANTHER" id="PTHR34703">
    <property type="entry name" value="ANTIPORTER SUBUNIT MNHG2-RELATED"/>
    <property type="match status" value="1"/>
</dbReference>
<feature type="transmembrane region" description="Helical" evidence="1">
    <location>
        <begin position="40"/>
        <end position="58"/>
    </location>
</feature>
<evidence type="ECO:0000313" key="3">
    <source>
        <dbReference type="Proteomes" id="UP000481252"/>
    </source>
</evidence>
<keyword evidence="3" id="KW-1185">Reference proteome</keyword>
<accession>A0A7C9V4N6</accession>
<dbReference type="NCBIfam" id="NF009314">
    <property type="entry name" value="PRK12674.1-2"/>
    <property type="match status" value="1"/>
</dbReference>
<feature type="transmembrane region" description="Helical" evidence="1">
    <location>
        <begin position="70"/>
        <end position="88"/>
    </location>
</feature>
<dbReference type="EMBL" id="JAAKZG010000002">
    <property type="protein sequence ID" value="NGN40585.1"/>
    <property type="molecule type" value="Genomic_DNA"/>
</dbReference>
<keyword evidence="1" id="KW-1133">Transmembrane helix</keyword>
<feature type="transmembrane region" description="Helical" evidence="1">
    <location>
        <begin position="6"/>
        <end position="28"/>
    </location>
</feature>
<dbReference type="PANTHER" id="PTHR34703:SF1">
    <property type="entry name" value="ANTIPORTER SUBUNIT MNHG2-RELATED"/>
    <property type="match status" value="1"/>
</dbReference>
<dbReference type="InterPro" id="IPR005133">
    <property type="entry name" value="PhaG_MnhG_YufB"/>
</dbReference>
<gene>
    <name evidence="2" type="ORF">G6N74_05870</name>
</gene>